<dbReference type="AlphaFoldDB" id="A0A077LZE1"/>
<dbReference type="STRING" id="1194083.BN12_2660019"/>
<evidence type="ECO:0000313" key="2">
    <source>
        <dbReference type="EMBL" id="CCH78252.1"/>
    </source>
</evidence>
<dbReference type="Proteomes" id="UP000035721">
    <property type="component" value="Unassembled WGS sequence"/>
</dbReference>
<sequence length="169" mass="16601">MTKRTVRGLGAALVMSAGVGLSGCAAMSPVQTQESYQPADGVALNLGSIRIDNLLVVAPTKGGPGTVSASVVNDTGQPVAIEFADKTSGATAQFAAPPGVATPVSADSNLVQLASVSAGPGSNITMTVTTATTGTAQVTVPVLATQSFFQTLLPTQAPTTPAPTTTASS</sequence>
<keyword evidence="3" id="KW-1185">Reference proteome</keyword>
<organism evidence="2 3">
    <name type="scientific">Nostocoides japonicum T1-X7</name>
    <dbReference type="NCBI Taxonomy" id="1194083"/>
    <lineage>
        <taxon>Bacteria</taxon>
        <taxon>Bacillati</taxon>
        <taxon>Actinomycetota</taxon>
        <taxon>Actinomycetes</taxon>
        <taxon>Micrococcales</taxon>
        <taxon>Intrasporangiaceae</taxon>
        <taxon>Nostocoides</taxon>
    </lineage>
</organism>
<reference evidence="2 3" key="1">
    <citation type="journal article" date="2013" name="ISME J.">
        <title>A metabolic model for members of the genus Tetrasphaera involved in enhanced biological phosphorus removal.</title>
        <authorList>
            <person name="Kristiansen R."/>
            <person name="Nguyen H.T.T."/>
            <person name="Saunders A.M."/>
            <person name="Nielsen J.L."/>
            <person name="Wimmer R."/>
            <person name="Le V.Q."/>
            <person name="McIlroy S.J."/>
            <person name="Petrovski S."/>
            <person name="Seviour R.J."/>
            <person name="Calteau A."/>
            <person name="Nielsen K.L."/>
            <person name="Nielsen P.H."/>
        </authorList>
    </citation>
    <scope>NUCLEOTIDE SEQUENCE [LARGE SCALE GENOMIC DNA]</scope>
    <source>
        <strain evidence="2 3">T1-X7</strain>
    </source>
</reference>
<comment type="caution">
    <text evidence="2">The sequence shown here is derived from an EMBL/GenBank/DDBJ whole genome shotgun (WGS) entry which is preliminary data.</text>
</comment>
<accession>A0A077LZE1</accession>
<dbReference type="OrthoDB" id="4843495at2"/>
<evidence type="ECO:0008006" key="4">
    <source>
        <dbReference type="Google" id="ProtNLM"/>
    </source>
</evidence>
<evidence type="ECO:0000313" key="3">
    <source>
        <dbReference type="Proteomes" id="UP000035721"/>
    </source>
</evidence>
<dbReference type="EMBL" id="CAJB01000186">
    <property type="protein sequence ID" value="CCH78252.1"/>
    <property type="molecule type" value="Genomic_DNA"/>
</dbReference>
<proteinExistence type="predicted"/>
<keyword evidence="1" id="KW-0732">Signal</keyword>
<protein>
    <recommendedName>
        <fullName evidence="4">Lipoprotein</fullName>
    </recommendedName>
</protein>
<evidence type="ECO:0000256" key="1">
    <source>
        <dbReference type="SAM" id="SignalP"/>
    </source>
</evidence>
<feature type="signal peptide" evidence="1">
    <location>
        <begin position="1"/>
        <end position="25"/>
    </location>
</feature>
<name>A0A077LZE1_9MICO</name>
<dbReference type="RefSeq" id="WP_048555219.1">
    <property type="nucleotide sequence ID" value="NZ_HF570958.1"/>
</dbReference>
<feature type="chain" id="PRO_5038850211" description="Lipoprotein" evidence="1">
    <location>
        <begin position="26"/>
        <end position="169"/>
    </location>
</feature>
<gene>
    <name evidence="2" type="ORF">BN12_2660019</name>
</gene>